<keyword evidence="1" id="KW-0812">Transmembrane</keyword>
<evidence type="ECO:0000313" key="2">
    <source>
        <dbReference type="EMBL" id="RIB15139.1"/>
    </source>
</evidence>
<gene>
    <name evidence="2" type="ORF">C2G38_2094002</name>
</gene>
<keyword evidence="1" id="KW-1133">Transmembrane helix</keyword>
<name>A0A397V298_9GLOM</name>
<evidence type="ECO:0000256" key="1">
    <source>
        <dbReference type="SAM" id="Phobius"/>
    </source>
</evidence>
<feature type="transmembrane region" description="Helical" evidence="1">
    <location>
        <begin position="44"/>
        <end position="61"/>
    </location>
</feature>
<protein>
    <submittedName>
        <fullName evidence="2">Uncharacterized protein</fullName>
    </submittedName>
</protein>
<dbReference type="Proteomes" id="UP000266673">
    <property type="component" value="Unassembled WGS sequence"/>
</dbReference>
<accession>A0A397V298</accession>
<organism evidence="2 3">
    <name type="scientific">Gigaspora rosea</name>
    <dbReference type="NCBI Taxonomy" id="44941"/>
    <lineage>
        <taxon>Eukaryota</taxon>
        <taxon>Fungi</taxon>
        <taxon>Fungi incertae sedis</taxon>
        <taxon>Mucoromycota</taxon>
        <taxon>Glomeromycotina</taxon>
        <taxon>Glomeromycetes</taxon>
        <taxon>Diversisporales</taxon>
        <taxon>Gigasporaceae</taxon>
        <taxon>Gigaspora</taxon>
    </lineage>
</organism>
<dbReference type="AlphaFoldDB" id="A0A397V298"/>
<evidence type="ECO:0000313" key="3">
    <source>
        <dbReference type="Proteomes" id="UP000266673"/>
    </source>
</evidence>
<feature type="transmembrane region" description="Helical" evidence="1">
    <location>
        <begin position="21"/>
        <end position="38"/>
    </location>
</feature>
<feature type="non-terminal residue" evidence="2">
    <location>
        <position position="62"/>
    </location>
</feature>
<reference evidence="2 3" key="1">
    <citation type="submission" date="2018-06" db="EMBL/GenBank/DDBJ databases">
        <title>Comparative genomics reveals the genomic features of Rhizophagus irregularis, R. cerebriforme, R. diaphanum and Gigaspora rosea, and their symbiotic lifestyle signature.</title>
        <authorList>
            <person name="Morin E."/>
            <person name="San Clemente H."/>
            <person name="Chen E.C.H."/>
            <person name="De La Providencia I."/>
            <person name="Hainaut M."/>
            <person name="Kuo A."/>
            <person name="Kohler A."/>
            <person name="Murat C."/>
            <person name="Tang N."/>
            <person name="Roy S."/>
            <person name="Loubradou J."/>
            <person name="Henrissat B."/>
            <person name="Grigoriev I.V."/>
            <person name="Corradi N."/>
            <person name="Roux C."/>
            <person name="Martin F.M."/>
        </authorList>
    </citation>
    <scope>NUCLEOTIDE SEQUENCE [LARGE SCALE GENOMIC DNA]</scope>
    <source>
        <strain evidence="2 3">DAOM 194757</strain>
    </source>
</reference>
<keyword evidence="3" id="KW-1185">Reference proteome</keyword>
<proteinExistence type="predicted"/>
<sequence>MRQRLTLSRIYLREVFSLTQTISNIGLFTVLFTIIGLLDDDHVYIGIFVIFFFFPISLWTFF</sequence>
<dbReference type="EMBL" id="QKWP01000769">
    <property type="protein sequence ID" value="RIB15139.1"/>
    <property type="molecule type" value="Genomic_DNA"/>
</dbReference>
<keyword evidence="1" id="KW-0472">Membrane</keyword>
<comment type="caution">
    <text evidence="2">The sequence shown here is derived from an EMBL/GenBank/DDBJ whole genome shotgun (WGS) entry which is preliminary data.</text>
</comment>